<dbReference type="GO" id="GO:0008237">
    <property type="term" value="F:metallopeptidase activity"/>
    <property type="evidence" value="ECO:0007669"/>
    <property type="project" value="UniProtKB-KW"/>
</dbReference>
<dbReference type="GO" id="GO:0080120">
    <property type="term" value="P:CAAX-box protein maturation"/>
    <property type="evidence" value="ECO:0007669"/>
    <property type="project" value="UniProtKB-ARBA"/>
</dbReference>
<dbReference type="GO" id="GO:0006508">
    <property type="term" value="P:proteolysis"/>
    <property type="evidence" value="ECO:0007669"/>
    <property type="project" value="UniProtKB-KW"/>
</dbReference>
<dbReference type="EMBL" id="SRID01000195">
    <property type="protein sequence ID" value="TGB03271.1"/>
    <property type="molecule type" value="Genomic_DNA"/>
</dbReference>
<feature type="transmembrane region" description="Helical" evidence="1">
    <location>
        <begin position="71"/>
        <end position="97"/>
    </location>
</feature>
<keyword evidence="1" id="KW-1133">Transmembrane helix</keyword>
<feature type="signal peptide" evidence="2">
    <location>
        <begin position="1"/>
        <end position="22"/>
    </location>
</feature>
<evidence type="ECO:0000313" key="5">
    <source>
        <dbReference type="Proteomes" id="UP000297948"/>
    </source>
</evidence>
<dbReference type="AlphaFoldDB" id="A0A4Z0GZU0"/>
<gene>
    <name evidence="4" type="ORF">E4099_19740</name>
</gene>
<keyword evidence="4" id="KW-0482">Metalloprotease</keyword>
<evidence type="ECO:0000256" key="1">
    <source>
        <dbReference type="SAM" id="Phobius"/>
    </source>
</evidence>
<keyword evidence="5" id="KW-1185">Reference proteome</keyword>
<dbReference type="InterPro" id="IPR003675">
    <property type="entry name" value="Rce1/LyrA-like_dom"/>
</dbReference>
<sequence length="279" mass="28818">MRLVWQLSAVAVVAMVGGQAVAAVQEGNPWLTLALGTVTSVLAVLAYGWVVRRTERRAVTELDRKGAAAGLGLGTLLGLALFGSVVANLAFLGYFQVTGRSSASGAAGLLGFMAAAAVTEELLFRGVLFRVVEERTGTWWAMALSGVLFGAYHLSNPDASLYGAVAVAIEAGGMLTAAYIATRKLWVPIGLHFGWNFAGAGIFSTEVSGNGSTHGLLDSVTTGPALATGGDFGPEGSPYALVMCVLAAIVFLLVARRRGCLVPSRGHAERVPAVATLPR</sequence>
<name>A0A4Z0GZU0_9ACTN</name>
<keyword evidence="1" id="KW-0812">Transmembrane</keyword>
<dbReference type="Proteomes" id="UP000297948">
    <property type="component" value="Unassembled WGS sequence"/>
</dbReference>
<comment type="caution">
    <text evidence="4">The sequence shown here is derived from an EMBL/GenBank/DDBJ whole genome shotgun (WGS) entry which is preliminary data.</text>
</comment>
<reference evidence="4 5" key="1">
    <citation type="submission" date="2019-03" db="EMBL/GenBank/DDBJ databases">
        <authorList>
            <person name="Gonzalez-Pimentel J.L."/>
        </authorList>
    </citation>
    <scope>NUCLEOTIDE SEQUENCE [LARGE SCALE GENOMIC DNA]</scope>
    <source>
        <strain evidence="4 5">JCM 31289</strain>
    </source>
</reference>
<feature type="transmembrane region" description="Helical" evidence="1">
    <location>
        <begin position="193"/>
        <end position="217"/>
    </location>
</feature>
<keyword evidence="4" id="KW-0378">Hydrolase</keyword>
<dbReference type="GO" id="GO:0004175">
    <property type="term" value="F:endopeptidase activity"/>
    <property type="evidence" value="ECO:0007669"/>
    <property type="project" value="UniProtKB-ARBA"/>
</dbReference>
<dbReference type="Pfam" id="PF02517">
    <property type="entry name" value="Rce1-like"/>
    <property type="match status" value="1"/>
</dbReference>
<evidence type="ECO:0000256" key="2">
    <source>
        <dbReference type="SAM" id="SignalP"/>
    </source>
</evidence>
<dbReference type="RefSeq" id="WP_135340416.1">
    <property type="nucleotide sequence ID" value="NZ_JBHLTX010000025.1"/>
</dbReference>
<feature type="domain" description="CAAX prenyl protease 2/Lysostaphin resistance protein A-like" evidence="3">
    <location>
        <begin position="107"/>
        <end position="197"/>
    </location>
</feature>
<protein>
    <submittedName>
        <fullName evidence="4">CPBP family intramembrane metalloprotease</fullName>
    </submittedName>
</protein>
<organism evidence="4 5">
    <name type="scientific">Streptomyces palmae</name>
    <dbReference type="NCBI Taxonomy" id="1701085"/>
    <lineage>
        <taxon>Bacteria</taxon>
        <taxon>Bacillati</taxon>
        <taxon>Actinomycetota</taxon>
        <taxon>Actinomycetes</taxon>
        <taxon>Kitasatosporales</taxon>
        <taxon>Streptomycetaceae</taxon>
        <taxon>Streptomyces</taxon>
    </lineage>
</organism>
<keyword evidence="1" id="KW-0472">Membrane</keyword>
<feature type="transmembrane region" description="Helical" evidence="1">
    <location>
        <begin position="136"/>
        <end position="155"/>
    </location>
</feature>
<feature type="transmembrane region" description="Helical" evidence="1">
    <location>
        <begin position="237"/>
        <end position="255"/>
    </location>
</feature>
<dbReference type="PANTHER" id="PTHR39430:SF1">
    <property type="entry name" value="PROTEASE"/>
    <property type="match status" value="1"/>
</dbReference>
<keyword evidence="4" id="KW-0645">Protease</keyword>
<feature type="chain" id="PRO_5021252498" evidence="2">
    <location>
        <begin position="23"/>
        <end position="279"/>
    </location>
</feature>
<dbReference type="PANTHER" id="PTHR39430">
    <property type="entry name" value="MEMBRANE-ASSOCIATED PROTEASE-RELATED"/>
    <property type="match status" value="1"/>
</dbReference>
<feature type="transmembrane region" description="Helical" evidence="1">
    <location>
        <begin position="103"/>
        <end position="124"/>
    </location>
</feature>
<feature type="transmembrane region" description="Helical" evidence="1">
    <location>
        <begin position="32"/>
        <end position="50"/>
    </location>
</feature>
<dbReference type="OrthoDB" id="193898at2"/>
<evidence type="ECO:0000259" key="3">
    <source>
        <dbReference type="Pfam" id="PF02517"/>
    </source>
</evidence>
<accession>A0A4Z0GZU0</accession>
<proteinExistence type="predicted"/>
<evidence type="ECO:0000313" key="4">
    <source>
        <dbReference type="EMBL" id="TGB03271.1"/>
    </source>
</evidence>
<feature type="transmembrane region" description="Helical" evidence="1">
    <location>
        <begin position="161"/>
        <end position="181"/>
    </location>
</feature>
<keyword evidence="2" id="KW-0732">Signal</keyword>